<keyword evidence="2" id="KW-1185">Reference proteome</keyword>
<proteinExistence type="predicted"/>
<dbReference type="AlphaFoldDB" id="A0A2N4UM46"/>
<comment type="caution">
    <text evidence="1">The sequence shown here is derived from an EMBL/GenBank/DDBJ whole genome shotgun (WGS) entry which is preliminary data.</text>
</comment>
<dbReference type="EMBL" id="NPIB01000041">
    <property type="protein sequence ID" value="PLC56082.1"/>
    <property type="molecule type" value="Genomic_DNA"/>
</dbReference>
<dbReference type="Proteomes" id="UP000234420">
    <property type="component" value="Unassembled WGS sequence"/>
</dbReference>
<dbReference type="RefSeq" id="WP_065208697.1">
    <property type="nucleotide sequence ID" value="NZ_JABJXE010000011.1"/>
</dbReference>
<evidence type="ECO:0000313" key="1">
    <source>
        <dbReference type="EMBL" id="PLC56082.1"/>
    </source>
</evidence>
<accession>A0A2N4UM46</accession>
<name>A0A2N4UM46_9GAMM</name>
<evidence type="ECO:0000313" key="2">
    <source>
        <dbReference type="Proteomes" id="UP000234420"/>
    </source>
</evidence>
<protein>
    <submittedName>
        <fullName evidence="1">Uncharacterized protein</fullName>
    </submittedName>
</protein>
<gene>
    <name evidence="1" type="ORF">CIK00_20290</name>
</gene>
<sequence length="216" mass="24914">MKLTIKGSIGKQELIQQLINTLNTLEDAGVEEYMGVNIYFNPVVAGKKSVATINGNSFDYKYTSKKEHKATSKDKAIQGRKPFSLNTESHLFPPHDIKFIAEDDIKQNALDEEALRNQNYLKWKEEMKQANYERDLAAKETKNKAKKCIAELQKKLNITHNEYKEQLNGTGWLKTKKGVEKYTQDNIEIPVFRINMNKKVFLYSEGARLMFESQSQ</sequence>
<reference evidence="1 2" key="1">
    <citation type="journal article" date="2018" name="Syst. Appl. Microbiol.">
        <title>Photobacterium carnosum sp. nov., isolated from spoiled modified atmosphere packaged poultry meat.</title>
        <authorList>
            <person name="Hilgarth M."/>
            <person name="Fuertes S."/>
            <person name="Ehrmann M."/>
            <person name="Vogel R.F."/>
        </authorList>
    </citation>
    <scope>NUCLEOTIDE SEQUENCE [LARGE SCALE GENOMIC DNA]</scope>
    <source>
        <strain evidence="1 2">TMW 2.2021</strain>
    </source>
</reference>
<organism evidence="1 2">
    <name type="scientific">Photobacterium carnosum</name>
    <dbReference type="NCBI Taxonomy" id="2023717"/>
    <lineage>
        <taxon>Bacteria</taxon>
        <taxon>Pseudomonadati</taxon>
        <taxon>Pseudomonadota</taxon>
        <taxon>Gammaproteobacteria</taxon>
        <taxon>Vibrionales</taxon>
        <taxon>Vibrionaceae</taxon>
        <taxon>Photobacterium</taxon>
    </lineage>
</organism>